<comment type="caution">
    <text evidence="1">The sequence shown here is derived from an EMBL/GenBank/DDBJ whole genome shotgun (WGS) entry which is preliminary data.</text>
</comment>
<reference evidence="1" key="1">
    <citation type="submission" date="2022-04" db="EMBL/GenBank/DDBJ databases">
        <title>Carnegiea gigantea Genome sequencing and assembly v2.</title>
        <authorList>
            <person name="Copetti D."/>
            <person name="Sanderson M.J."/>
            <person name="Burquez A."/>
            <person name="Wojciechowski M.F."/>
        </authorList>
    </citation>
    <scope>NUCLEOTIDE SEQUENCE</scope>
    <source>
        <strain evidence="1">SGP5-SGP5p</strain>
        <tissue evidence="1">Aerial part</tissue>
    </source>
</reference>
<evidence type="ECO:0000313" key="1">
    <source>
        <dbReference type="EMBL" id="KAJ8429570.1"/>
    </source>
</evidence>
<dbReference type="EMBL" id="JAKOGI010000883">
    <property type="protein sequence ID" value="KAJ8429570.1"/>
    <property type="molecule type" value="Genomic_DNA"/>
</dbReference>
<accession>A0A9Q1Q5U0</accession>
<proteinExistence type="predicted"/>
<dbReference type="AlphaFoldDB" id="A0A9Q1Q5U0"/>
<sequence>MPHNSYPPEILGPVSLRPCVNTLRFQYGPVGSLVPWSGPPFLLPRPPQPRPLQAAHLADSASPSFQLPGHLDQPSAFPNVVGAESPSNLRHSTAALSPQVNASAITTSSSMTFRGSEVPRAIKVRLDEVGGWPLSAQGGIAGSWRTNTHGLSRGGLFLETKGAIPN</sequence>
<protein>
    <submittedName>
        <fullName evidence="1">Uncharacterized protein</fullName>
    </submittedName>
</protein>
<gene>
    <name evidence="1" type="ORF">Cgig2_023776</name>
</gene>
<name>A0A9Q1Q5U0_9CARY</name>
<evidence type="ECO:0000313" key="2">
    <source>
        <dbReference type="Proteomes" id="UP001153076"/>
    </source>
</evidence>
<organism evidence="1 2">
    <name type="scientific">Carnegiea gigantea</name>
    <dbReference type="NCBI Taxonomy" id="171969"/>
    <lineage>
        <taxon>Eukaryota</taxon>
        <taxon>Viridiplantae</taxon>
        <taxon>Streptophyta</taxon>
        <taxon>Embryophyta</taxon>
        <taxon>Tracheophyta</taxon>
        <taxon>Spermatophyta</taxon>
        <taxon>Magnoliopsida</taxon>
        <taxon>eudicotyledons</taxon>
        <taxon>Gunneridae</taxon>
        <taxon>Pentapetalae</taxon>
        <taxon>Caryophyllales</taxon>
        <taxon>Cactineae</taxon>
        <taxon>Cactaceae</taxon>
        <taxon>Cactoideae</taxon>
        <taxon>Echinocereeae</taxon>
        <taxon>Carnegiea</taxon>
    </lineage>
</organism>
<keyword evidence="2" id="KW-1185">Reference proteome</keyword>
<dbReference type="Proteomes" id="UP001153076">
    <property type="component" value="Unassembled WGS sequence"/>
</dbReference>